<dbReference type="OrthoDB" id="2993351at2759"/>
<dbReference type="InterPro" id="IPR022137">
    <property type="entry name" value="Znf_prot_DUF3669"/>
</dbReference>
<accession>C7ZLA7</accession>
<dbReference type="KEGG" id="nhe:NECHADRAFT_53311"/>
<dbReference type="GeneID" id="9675205"/>
<dbReference type="RefSeq" id="XP_003040915.1">
    <property type="nucleotide sequence ID" value="XM_003040869.1"/>
</dbReference>
<dbReference type="HOGENOM" id="CLU_039531_0_0_1"/>
<dbReference type="InParanoid" id="C7ZLA7"/>
<keyword evidence="3" id="KW-1185">Reference proteome</keyword>
<dbReference type="eggNOG" id="ENOG502T6B1">
    <property type="taxonomic scope" value="Eukaryota"/>
</dbReference>
<name>C7ZLA7_FUSV7</name>
<evidence type="ECO:0000313" key="2">
    <source>
        <dbReference type="EMBL" id="EEU35202.1"/>
    </source>
</evidence>
<dbReference type="VEuPathDB" id="FungiDB:NECHADRAFT_53311"/>
<gene>
    <name evidence="2" type="ORF">NECHADRAFT_53311</name>
</gene>
<dbReference type="PANTHER" id="PTHR40780:SF2">
    <property type="entry name" value="DUF3669 DOMAIN-CONTAINING PROTEIN"/>
    <property type="match status" value="1"/>
</dbReference>
<proteinExistence type="predicted"/>
<evidence type="ECO:0000259" key="1">
    <source>
        <dbReference type="Pfam" id="PF12417"/>
    </source>
</evidence>
<dbReference type="AlphaFoldDB" id="C7ZLA7"/>
<dbReference type="EMBL" id="GG698944">
    <property type="protein sequence ID" value="EEU35202.1"/>
    <property type="molecule type" value="Genomic_DNA"/>
</dbReference>
<protein>
    <recommendedName>
        <fullName evidence="1">DUF3669 domain-containing protein</fullName>
    </recommendedName>
</protein>
<evidence type="ECO:0000313" key="3">
    <source>
        <dbReference type="Proteomes" id="UP000005206"/>
    </source>
</evidence>
<dbReference type="PANTHER" id="PTHR40780">
    <property type="entry name" value="DUF3669 DOMAIN-CONTAINING PROTEIN"/>
    <property type="match status" value="1"/>
</dbReference>
<dbReference type="Proteomes" id="UP000005206">
    <property type="component" value="Chromosome 12"/>
</dbReference>
<dbReference type="OMA" id="SANVDCY"/>
<reference evidence="2 3" key="1">
    <citation type="journal article" date="2009" name="PLoS Genet.">
        <title>The genome of Nectria haematococca: contribution of supernumerary chromosomes to gene expansion.</title>
        <authorList>
            <person name="Coleman J.J."/>
            <person name="Rounsley S.D."/>
            <person name="Rodriguez-Carres M."/>
            <person name="Kuo A."/>
            <person name="Wasmann C.C."/>
            <person name="Grimwood J."/>
            <person name="Schmutz J."/>
            <person name="Taga M."/>
            <person name="White G.J."/>
            <person name="Zhou S."/>
            <person name="Schwartz D.C."/>
            <person name="Freitag M."/>
            <person name="Ma L.J."/>
            <person name="Danchin E.G."/>
            <person name="Henrissat B."/>
            <person name="Coutinho P.M."/>
            <person name="Nelson D.R."/>
            <person name="Straney D."/>
            <person name="Napoli C.A."/>
            <person name="Barker B.M."/>
            <person name="Gribskov M."/>
            <person name="Rep M."/>
            <person name="Kroken S."/>
            <person name="Molnar I."/>
            <person name="Rensing C."/>
            <person name="Kennell J.C."/>
            <person name="Zamora J."/>
            <person name="Farman M.L."/>
            <person name="Selker E.U."/>
            <person name="Salamov A."/>
            <person name="Shapiro H."/>
            <person name="Pangilinan J."/>
            <person name="Lindquist E."/>
            <person name="Lamers C."/>
            <person name="Grigoriev I.V."/>
            <person name="Geiser D.M."/>
            <person name="Covert S.F."/>
            <person name="Temporini E."/>
            <person name="Vanetten H.D."/>
        </authorList>
    </citation>
    <scope>NUCLEOTIDE SEQUENCE [LARGE SCALE GENOMIC DNA]</scope>
    <source>
        <strain evidence="3">ATCC MYA-4622 / CBS 123669 / FGSC 9596 / NRRL 45880 / 77-13-4</strain>
    </source>
</reference>
<sequence length="423" mass="48180">MDILHDESLNELPPQTSSAGALATEKLSKFLDQQRNAHLEENFGQEKGLSRVKLATQLLSLDTTISNRSSSIPEEIPENTIGFRKIGFGQCGLVFEWPGREIVIKVARPGFQDALWVDYEAHKAVYSAFLAQGNVTQCRVPRVYNHISKENRWWRENKGLFTEQHDDFPIPASALTSEHILPLAGVIRETLVDKYCPRSMQQAALKNSLNRDCLARVYLGRRRSPHQPRQVNFSLRNFNLCLDQMMDLGLPVSSYASAIGEALAVIHWAANVDGYDVEFVLGSEAIVGLQSPKTPSLHTTLEPPWTATEDRRKTTRIWVLDFNLCTQWEEKTGWEQPEALVEQLVMAFFENDPYYPLPLMDDDLGKQLWSVFRDSYSTKAEEVLAEKDERLRALPHTFIEACIERERQNIDNGLGHGYRQHKG</sequence>
<feature type="domain" description="DUF3669" evidence="1">
    <location>
        <begin position="317"/>
        <end position="387"/>
    </location>
</feature>
<organism evidence="2 3">
    <name type="scientific">Fusarium vanettenii (strain ATCC MYA-4622 / CBS 123669 / FGSC 9596 / NRRL 45880 / 77-13-4)</name>
    <name type="common">Fusarium solani subsp. pisi</name>
    <dbReference type="NCBI Taxonomy" id="660122"/>
    <lineage>
        <taxon>Eukaryota</taxon>
        <taxon>Fungi</taxon>
        <taxon>Dikarya</taxon>
        <taxon>Ascomycota</taxon>
        <taxon>Pezizomycotina</taxon>
        <taxon>Sordariomycetes</taxon>
        <taxon>Hypocreomycetidae</taxon>
        <taxon>Hypocreales</taxon>
        <taxon>Nectriaceae</taxon>
        <taxon>Fusarium</taxon>
        <taxon>Fusarium solani species complex</taxon>
        <taxon>Fusarium vanettenii</taxon>
    </lineage>
</organism>
<dbReference type="Pfam" id="PF12417">
    <property type="entry name" value="DUF3669"/>
    <property type="match status" value="1"/>
</dbReference>